<proteinExistence type="predicted"/>
<dbReference type="AlphaFoldDB" id="A0A518B2G1"/>
<organism evidence="2 3">
    <name type="scientific">Kolteria novifilia</name>
    <dbReference type="NCBI Taxonomy" id="2527975"/>
    <lineage>
        <taxon>Bacteria</taxon>
        <taxon>Pseudomonadati</taxon>
        <taxon>Planctomycetota</taxon>
        <taxon>Planctomycetia</taxon>
        <taxon>Kolteriales</taxon>
        <taxon>Kolteriaceae</taxon>
        <taxon>Kolteria</taxon>
    </lineage>
</organism>
<evidence type="ECO:0000256" key="1">
    <source>
        <dbReference type="SAM" id="Phobius"/>
    </source>
</evidence>
<evidence type="ECO:0000313" key="3">
    <source>
        <dbReference type="Proteomes" id="UP000317093"/>
    </source>
</evidence>
<keyword evidence="3" id="KW-1185">Reference proteome</keyword>
<dbReference type="Proteomes" id="UP000317093">
    <property type="component" value="Chromosome"/>
</dbReference>
<keyword evidence="1" id="KW-0812">Transmembrane</keyword>
<name>A0A518B2G1_9BACT</name>
<reference evidence="2 3" key="1">
    <citation type="submission" date="2019-02" db="EMBL/GenBank/DDBJ databases">
        <title>Deep-cultivation of Planctomycetes and their phenomic and genomic characterization uncovers novel biology.</title>
        <authorList>
            <person name="Wiegand S."/>
            <person name="Jogler M."/>
            <person name="Boedeker C."/>
            <person name="Pinto D."/>
            <person name="Vollmers J."/>
            <person name="Rivas-Marin E."/>
            <person name="Kohn T."/>
            <person name="Peeters S.H."/>
            <person name="Heuer A."/>
            <person name="Rast P."/>
            <person name="Oberbeckmann S."/>
            <person name="Bunk B."/>
            <person name="Jeske O."/>
            <person name="Meyerdierks A."/>
            <person name="Storesund J.E."/>
            <person name="Kallscheuer N."/>
            <person name="Luecker S."/>
            <person name="Lage O.M."/>
            <person name="Pohl T."/>
            <person name="Merkel B.J."/>
            <person name="Hornburger P."/>
            <person name="Mueller R.-W."/>
            <person name="Bruemmer F."/>
            <person name="Labrenz M."/>
            <person name="Spormann A.M."/>
            <person name="Op den Camp H."/>
            <person name="Overmann J."/>
            <person name="Amann R."/>
            <person name="Jetten M.S.M."/>
            <person name="Mascher T."/>
            <person name="Medema M.H."/>
            <person name="Devos D.P."/>
            <person name="Kaster A.-K."/>
            <person name="Ovreas L."/>
            <person name="Rohde M."/>
            <person name="Galperin M.Y."/>
            <person name="Jogler C."/>
        </authorList>
    </citation>
    <scope>NUCLEOTIDE SEQUENCE [LARGE SCALE GENOMIC DNA]</scope>
    <source>
        <strain evidence="2 3">Pan216</strain>
    </source>
</reference>
<dbReference type="RefSeq" id="WP_145257797.1">
    <property type="nucleotide sequence ID" value="NZ_CP036279.1"/>
</dbReference>
<dbReference type="KEGG" id="knv:Pan216_20220"/>
<gene>
    <name evidence="2" type="ORF">Pan216_20220</name>
</gene>
<evidence type="ECO:0000313" key="2">
    <source>
        <dbReference type="EMBL" id="QDU61168.1"/>
    </source>
</evidence>
<sequence>MASRTKTTETDVITSSVAVRGRSGRYWYAVLNLFPFIFWPTLAVGGIVCSLIMPWLTGVTSR</sequence>
<keyword evidence="1" id="KW-0472">Membrane</keyword>
<accession>A0A518B2G1</accession>
<dbReference type="EMBL" id="CP036279">
    <property type="protein sequence ID" value="QDU61168.1"/>
    <property type="molecule type" value="Genomic_DNA"/>
</dbReference>
<keyword evidence="1" id="KW-1133">Transmembrane helix</keyword>
<feature type="transmembrane region" description="Helical" evidence="1">
    <location>
        <begin position="36"/>
        <end position="56"/>
    </location>
</feature>
<protein>
    <submittedName>
        <fullName evidence="2">Uncharacterized protein</fullName>
    </submittedName>
</protein>